<dbReference type="EMBL" id="JAEHHL010000006">
    <property type="protein sequence ID" value="MBK0399664.1"/>
    <property type="molecule type" value="Genomic_DNA"/>
</dbReference>
<dbReference type="AlphaFoldDB" id="A0A8J7M6Y1"/>
<name>A0A8J7M6Y1_9RHOB</name>
<comment type="caution">
    <text evidence="2">The sequence shown here is derived from an EMBL/GenBank/DDBJ whole genome shotgun (WGS) entry which is preliminary data.</text>
</comment>
<feature type="signal peptide" evidence="1">
    <location>
        <begin position="1"/>
        <end position="21"/>
    </location>
</feature>
<keyword evidence="1" id="KW-0732">Signal</keyword>
<accession>A0A8J7M6Y1</accession>
<gene>
    <name evidence="2" type="ORF">H0I76_10710</name>
</gene>
<feature type="chain" id="PRO_5035192382" evidence="1">
    <location>
        <begin position="22"/>
        <end position="186"/>
    </location>
</feature>
<evidence type="ECO:0000313" key="3">
    <source>
        <dbReference type="Proteomes" id="UP000655420"/>
    </source>
</evidence>
<protein>
    <submittedName>
        <fullName evidence="2">Uncharacterized protein</fullName>
    </submittedName>
</protein>
<evidence type="ECO:0000256" key="1">
    <source>
        <dbReference type="SAM" id="SignalP"/>
    </source>
</evidence>
<keyword evidence="3" id="KW-1185">Reference proteome</keyword>
<dbReference type="RefSeq" id="WP_200609862.1">
    <property type="nucleotide sequence ID" value="NZ_JAEHHL010000006.1"/>
</dbReference>
<evidence type="ECO:0000313" key="2">
    <source>
        <dbReference type="EMBL" id="MBK0399664.1"/>
    </source>
</evidence>
<organism evidence="2 3">
    <name type="scientific">Thermohalobaculum xanthum</name>
    <dbReference type="NCBI Taxonomy" id="2753746"/>
    <lineage>
        <taxon>Bacteria</taxon>
        <taxon>Pseudomonadati</taxon>
        <taxon>Pseudomonadota</taxon>
        <taxon>Alphaproteobacteria</taxon>
        <taxon>Rhodobacterales</taxon>
        <taxon>Paracoccaceae</taxon>
        <taxon>Thermohalobaculum</taxon>
    </lineage>
</organism>
<dbReference type="Proteomes" id="UP000655420">
    <property type="component" value="Unassembled WGS sequence"/>
</dbReference>
<proteinExistence type="predicted"/>
<reference evidence="2" key="1">
    <citation type="submission" date="2020-12" db="EMBL/GenBank/DDBJ databases">
        <title>Bacterial taxonomy.</title>
        <authorList>
            <person name="Pan X."/>
        </authorList>
    </citation>
    <scope>NUCLEOTIDE SEQUENCE</scope>
    <source>
        <strain evidence="2">M0105</strain>
    </source>
</reference>
<sequence>MRGAAGMVVALALLTGGAAEACRFDQLPTLERLAEADAVVRARLVSRRAGPALTGGDGRGGDESEILTLRVLHTYKGDVRAEWEVIWRLGFGVTSHTSLGKRLYTDNPHFNLRDGGDYIAGIVISPHPYVAVIDGGSQGGAGMDGTTPAGRLPFLMFDFCSAGAAYLFPFDRATEARVTAIMGLPQ</sequence>